<evidence type="ECO:0000313" key="7">
    <source>
        <dbReference type="EMBL" id="QCB29362.1"/>
    </source>
</evidence>
<feature type="transmembrane region" description="Helical" evidence="6">
    <location>
        <begin position="45"/>
        <end position="69"/>
    </location>
</feature>
<comment type="subcellular location">
    <subcellularLocation>
        <location evidence="1">Cell membrane</location>
        <topology evidence="1">Multi-pass membrane protein</topology>
    </subcellularLocation>
</comment>
<dbReference type="EMBL" id="CP039247">
    <property type="protein sequence ID" value="QCB29362.1"/>
    <property type="molecule type" value="Genomic_DNA"/>
</dbReference>
<gene>
    <name evidence="7" type="ORF">CENDO_10545</name>
</gene>
<dbReference type="GO" id="GO:0005886">
    <property type="term" value="C:plasma membrane"/>
    <property type="evidence" value="ECO:0007669"/>
    <property type="project" value="UniProtKB-SubCell"/>
</dbReference>
<evidence type="ECO:0000256" key="2">
    <source>
        <dbReference type="ARBA" id="ARBA00022475"/>
    </source>
</evidence>
<evidence type="ECO:0000256" key="3">
    <source>
        <dbReference type="ARBA" id="ARBA00022692"/>
    </source>
</evidence>
<dbReference type="PANTHER" id="PTHR39087:SF2">
    <property type="entry name" value="UPF0104 MEMBRANE PROTEIN MJ1595"/>
    <property type="match status" value="1"/>
</dbReference>
<evidence type="ECO:0000256" key="6">
    <source>
        <dbReference type="SAM" id="Phobius"/>
    </source>
</evidence>
<organism evidence="7 8">
    <name type="scientific">Corynebacterium endometrii</name>
    <dbReference type="NCBI Taxonomy" id="2488819"/>
    <lineage>
        <taxon>Bacteria</taxon>
        <taxon>Bacillati</taxon>
        <taxon>Actinomycetota</taxon>
        <taxon>Actinomycetes</taxon>
        <taxon>Mycobacteriales</taxon>
        <taxon>Corynebacteriaceae</taxon>
        <taxon>Corynebacterium</taxon>
    </lineage>
</organism>
<feature type="transmembrane region" description="Helical" evidence="6">
    <location>
        <begin position="152"/>
        <end position="173"/>
    </location>
</feature>
<keyword evidence="2" id="KW-1003">Cell membrane</keyword>
<keyword evidence="8" id="KW-1185">Reference proteome</keyword>
<dbReference type="Pfam" id="PF03706">
    <property type="entry name" value="LPG_synthase_TM"/>
    <property type="match status" value="1"/>
</dbReference>
<dbReference type="InterPro" id="IPR022791">
    <property type="entry name" value="L-PG_synthase/AglD"/>
</dbReference>
<feature type="transmembrane region" description="Helical" evidence="6">
    <location>
        <begin position="304"/>
        <end position="324"/>
    </location>
</feature>
<dbReference type="RefSeq" id="WP_136141953.1">
    <property type="nucleotide sequence ID" value="NZ_CP039247.1"/>
</dbReference>
<accession>A0A4P7QI17</accession>
<evidence type="ECO:0000256" key="5">
    <source>
        <dbReference type="ARBA" id="ARBA00023136"/>
    </source>
</evidence>
<dbReference type="Proteomes" id="UP000296352">
    <property type="component" value="Chromosome"/>
</dbReference>
<dbReference type="PANTHER" id="PTHR39087">
    <property type="entry name" value="UPF0104 MEMBRANE PROTEIN MJ1595"/>
    <property type="match status" value="1"/>
</dbReference>
<evidence type="ECO:0000256" key="1">
    <source>
        <dbReference type="ARBA" id="ARBA00004651"/>
    </source>
</evidence>
<sequence>MNPSFSKGLRWVASLLILLILGWVFRDELDFIGDGLRRLRSADPVAILVVIIAAVLAVFAMAEVMRLLIRAGGVPVTFKETAAITFASNSWATTLPAGTAFSAILTFWVQRSWGASVVLCGWFLVLSSVVSTVWLAIIGLGGVIFLNADMALWSLVATLAAMVLVSWAVFWAANHPATLESWLGRQRLIKGKALDNLLAQVRNLHEVHLPAGQFARVSLFSLLNRLLDMFSLWACVWAVTGNVPGLSSLEDQTTLAGVALAYLTAKLAGSAQVTPAGLGTVEAAIIATLVATGMTAVDATGAAIIYRLITFALITIIGWVIYFWHYARKGVNYASLSAKESQPS</sequence>
<dbReference type="KEGG" id="cee:CENDO_10545"/>
<dbReference type="OrthoDB" id="4481258at2"/>
<evidence type="ECO:0000313" key="8">
    <source>
        <dbReference type="Proteomes" id="UP000296352"/>
    </source>
</evidence>
<dbReference type="AlphaFoldDB" id="A0A4P7QI17"/>
<reference evidence="7 8" key="1">
    <citation type="submission" date="2019-04" db="EMBL/GenBank/DDBJ databases">
        <title>Corynebacterium endometrii sp. nov., isolated from the uterus of a cow with endometritis.</title>
        <authorList>
            <person name="Ballas P."/>
            <person name="Ruckert C."/>
            <person name="Wagener K."/>
            <person name="Drillich M."/>
            <person name="Kaempfer P."/>
            <person name="Busse H.-J."/>
            <person name="Ehling-Schulz M."/>
        </authorList>
    </citation>
    <scope>NUCLEOTIDE SEQUENCE [LARGE SCALE GENOMIC DNA]</scope>
    <source>
        <strain evidence="7 8">LMM-1653</strain>
    </source>
</reference>
<feature type="transmembrane region" description="Helical" evidence="6">
    <location>
        <begin position="90"/>
        <end position="109"/>
    </location>
</feature>
<proteinExistence type="predicted"/>
<keyword evidence="5 6" id="KW-0472">Membrane</keyword>
<name>A0A4P7QI17_9CORY</name>
<feature type="transmembrane region" description="Helical" evidence="6">
    <location>
        <begin position="121"/>
        <end position="145"/>
    </location>
</feature>
<protein>
    <submittedName>
        <fullName evidence="7">Uncharacterized protein</fullName>
    </submittedName>
</protein>
<keyword evidence="3 6" id="KW-0812">Transmembrane</keyword>
<evidence type="ECO:0000256" key="4">
    <source>
        <dbReference type="ARBA" id="ARBA00022989"/>
    </source>
</evidence>
<keyword evidence="4 6" id="KW-1133">Transmembrane helix</keyword>